<evidence type="ECO:0000313" key="4">
    <source>
        <dbReference type="EMBL" id="ORY82608.1"/>
    </source>
</evidence>
<reference evidence="4 5" key="1">
    <citation type="submission" date="2016-07" db="EMBL/GenBank/DDBJ databases">
        <title>Pervasive Adenine N6-methylation of Active Genes in Fungi.</title>
        <authorList>
            <consortium name="DOE Joint Genome Institute"/>
            <person name="Mondo S.J."/>
            <person name="Dannebaum R.O."/>
            <person name="Kuo R.C."/>
            <person name="Labutti K."/>
            <person name="Haridas S."/>
            <person name="Kuo A."/>
            <person name="Salamov A."/>
            <person name="Ahrendt S.R."/>
            <person name="Lipzen A."/>
            <person name="Sullivan W."/>
            <person name="Andreopoulos W.B."/>
            <person name="Clum A."/>
            <person name="Lindquist E."/>
            <person name="Daum C."/>
            <person name="Ramamoorthy G.K."/>
            <person name="Gryganskyi A."/>
            <person name="Culley D."/>
            <person name="Magnuson J.K."/>
            <person name="James T.Y."/>
            <person name="O'Malley M.A."/>
            <person name="Stajich J.E."/>
            <person name="Spatafora J.W."/>
            <person name="Visel A."/>
            <person name="Grigoriev I.V."/>
        </authorList>
    </citation>
    <scope>NUCLEOTIDE SEQUENCE [LARGE SCALE GENOMIC DNA]</scope>
    <source>
        <strain evidence="4 5">12-1054</strain>
    </source>
</reference>
<dbReference type="SUPFAM" id="SSF47923">
    <property type="entry name" value="Ypt/Rab-GAP domain of gyp1p"/>
    <property type="match status" value="2"/>
</dbReference>
<protein>
    <submittedName>
        <fullName evidence="4">Rab-GTPase-TBC domain-domain-containing protein</fullName>
    </submittedName>
</protein>
<feature type="domain" description="Rab-GAP TBC" evidence="3">
    <location>
        <begin position="39"/>
        <end position="224"/>
    </location>
</feature>
<dbReference type="Pfam" id="PF00566">
    <property type="entry name" value="RabGAP-TBC"/>
    <property type="match status" value="1"/>
</dbReference>
<dbReference type="STRING" id="56484.A0A1Y2FF88"/>
<name>A0A1Y2FF88_PROLT</name>
<dbReference type="AlphaFoldDB" id="A0A1Y2FF88"/>
<accession>A0A1Y2FF88</accession>
<dbReference type="Proteomes" id="UP000193685">
    <property type="component" value="Unassembled WGS sequence"/>
</dbReference>
<dbReference type="InterPro" id="IPR045913">
    <property type="entry name" value="TBC20/Gyp8-like"/>
</dbReference>
<dbReference type="GeneID" id="63783562"/>
<dbReference type="PANTHER" id="PTHR20913">
    <property type="entry name" value="TBC1 DOMAIN FAMILY MEMBER 20/GTPASE"/>
    <property type="match status" value="1"/>
</dbReference>
<keyword evidence="5" id="KW-1185">Reference proteome</keyword>
<dbReference type="Gene3D" id="1.10.472.80">
    <property type="entry name" value="Ypt/Rab-GAP domain of gyp1p, domain 3"/>
    <property type="match status" value="1"/>
</dbReference>
<dbReference type="InterPro" id="IPR000195">
    <property type="entry name" value="Rab-GAP-TBC_dom"/>
</dbReference>
<dbReference type="PANTHER" id="PTHR20913:SF7">
    <property type="entry name" value="RE60063P"/>
    <property type="match status" value="1"/>
</dbReference>
<dbReference type="SMART" id="SM00164">
    <property type="entry name" value="TBC"/>
    <property type="match status" value="1"/>
</dbReference>
<evidence type="ECO:0000313" key="5">
    <source>
        <dbReference type="Proteomes" id="UP000193685"/>
    </source>
</evidence>
<feature type="compositionally biased region" description="Polar residues" evidence="2">
    <location>
        <begin position="1"/>
        <end position="16"/>
    </location>
</feature>
<organism evidence="4 5">
    <name type="scientific">Protomyces lactucae-debilis</name>
    <dbReference type="NCBI Taxonomy" id="2754530"/>
    <lineage>
        <taxon>Eukaryota</taxon>
        <taxon>Fungi</taxon>
        <taxon>Dikarya</taxon>
        <taxon>Ascomycota</taxon>
        <taxon>Taphrinomycotina</taxon>
        <taxon>Taphrinomycetes</taxon>
        <taxon>Taphrinales</taxon>
        <taxon>Protomycetaceae</taxon>
        <taxon>Protomyces</taxon>
    </lineage>
</organism>
<keyword evidence="1" id="KW-0343">GTPase activation</keyword>
<sequence length="372" mass="41854">MSAEQSTTSSPSQLRGSAQRDAADARDMETLRQHGLQFGYEASLRQRVYLLLLDAQVDDEDAFDEMVTPHADEQQVLLDTHRSFVSCMPASVQPAHVSVLRDELQRLICRVLRRHPWLHYYQGFHDIAQLVLLVAGRKQAVAVALLDKLATHALRDFMLSTLAPSMSMLPLAHDIVKVYDPDLRQLLESVEPYFAVSPLLTWFLHNLESYSDACRVLDLLVASDDPAMILYLIAAQTILRKQQVKEADGDPDLIFHVLSRPRQHDDAALEVWLQLAVKLHEGIRPKQLRHWSRISRHSSLKTKSSITSDEAKEHAVLQEAQVAEAERKRRVKESGGLGSLWVRLLEEEPGRFGVAAVTVGLLAAGLTLYLKS</sequence>
<dbReference type="GO" id="GO:0005096">
    <property type="term" value="F:GTPase activator activity"/>
    <property type="evidence" value="ECO:0007669"/>
    <property type="project" value="UniProtKB-KW"/>
</dbReference>
<dbReference type="PROSITE" id="PS50086">
    <property type="entry name" value="TBC_RABGAP"/>
    <property type="match status" value="1"/>
</dbReference>
<dbReference type="GO" id="GO:0006888">
    <property type="term" value="P:endoplasmic reticulum to Golgi vesicle-mediated transport"/>
    <property type="evidence" value="ECO:0007669"/>
    <property type="project" value="TreeGrafter"/>
</dbReference>
<evidence type="ECO:0000259" key="3">
    <source>
        <dbReference type="PROSITE" id="PS50086"/>
    </source>
</evidence>
<dbReference type="InterPro" id="IPR035969">
    <property type="entry name" value="Rab-GAP_TBC_sf"/>
</dbReference>
<dbReference type="Gene3D" id="1.10.8.1310">
    <property type="match status" value="1"/>
</dbReference>
<gene>
    <name evidence="4" type="ORF">BCR37DRAFT_316895</name>
</gene>
<dbReference type="EMBL" id="MCFI01000009">
    <property type="protein sequence ID" value="ORY82608.1"/>
    <property type="molecule type" value="Genomic_DNA"/>
</dbReference>
<dbReference type="RefSeq" id="XP_040725479.1">
    <property type="nucleotide sequence ID" value="XM_040866963.1"/>
</dbReference>
<dbReference type="OMA" id="WWISSSS"/>
<feature type="region of interest" description="Disordered" evidence="2">
    <location>
        <begin position="1"/>
        <end position="26"/>
    </location>
</feature>
<proteinExistence type="predicted"/>
<dbReference type="OrthoDB" id="206700at2759"/>
<evidence type="ECO:0000256" key="2">
    <source>
        <dbReference type="SAM" id="MobiDB-lite"/>
    </source>
</evidence>
<dbReference type="GO" id="GO:0005789">
    <property type="term" value="C:endoplasmic reticulum membrane"/>
    <property type="evidence" value="ECO:0007669"/>
    <property type="project" value="TreeGrafter"/>
</dbReference>
<comment type="caution">
    <text evidence="4">The sequence shown here is derived from an EMBL/GenBank/DDBJ whole genome shotgun (WGS) entry which is preliminary data.</text>
</comment>
<evidence type="ECO:0000256" key="1">
    <source>
        <dbReference type="ARBA" id="ARBA00022468"/>
    </source>
</evidence>